<dbReference type="SUPFAM" id="SSF49899">
    <property type="entry name" value="Concanavalin A-like lectins/glucanases"/>
    <property type="match status" value="3"/>
</dbReference>
<dbReference type="SMART" id="SM00560">
    <property type="entry name" value="LamGL"/>
    <property type="match status" value="3"/>
</dbReference>
<reference evidence="4 5" key="1">
    <citation type="journal article" date="2015" name="Nature">
        <title>rRNA introns, odd ribosomes, and small enigmatic genomes across a large radiation of phyla.</title>
        <authorList>
            <person name="Brown C.T."/>
            <person name="Hug L.A."/>
            <person name="Thomas B.C."/>
            <person name="Sharon I."/>
            <person name="Castelle C.J."/>
            <person name="Singh A."/>
            <person name="Wilkins M.J."/>
            <person name="Williams K.H."/>
            <person name="Banfield J.F."/>
        </authorList>
    </citation>
    <scope>NUCLEOTIDE SEQUENCE [LARGE SCALE GENOMIC DNA]</scope>
</reference>
<name>A0A0G1TLH3_9BACT</name>
<accession>A0A0G1TLH3</accession>
<dbReference type="Gene3D" id="2.60.120.200">
    <property type="match status" value="3"/>
</dbReference>
<dbReference type="InterPro" id="IPR013320">
    <property type="entry name" value="ConA-like_dom_sf"/>
</dbReference>
<feature type="domain" description="LamG-like jellyroll fold" evidence="3">
    <location>
        <begin position="470"/>
        <end position="602"/>
    </location>
</feature>
<dbReference type="Proteomes" id="UP000034265">
    <property type="component" value="Unassembled WGS sequence"/>
</dbReference>
<dbReference type="InterPro" id="IPR006558">
    <property type="entry name" value="LamG-like"/>
</dbReference>
<evidence type="ECO:0000259" key="3">
    <source>
        <dbReference type="SMART" id="SM00560"/>
    </source>
</evidence>
<dbReference type="InterPro" id="IPR018765">
    <property type="entry name" value="DUF2341"/>
</dbReference>
<evidence type="ECO:0000313" key="5">
    <source>
        <dbReference type="Proteomes" id="UP000034265"/>
    </source>
</evidence>
<comment type="caution">
    <text evidence="4">The sequence shown here is derived from an EMBL/GenBank/DDBJ whole genome shotgun (WGS) entry which is preliminary data.</text>
</comment>
<organism evidence="4 5">
    <name type="scientific">Candidatus Amesbacteria bacterium GW2011_GWC2_47_8</name>
    <dbReference type="NCBI Taxonomy" id="1618367"/>
    <lineage>
        <taxon>Bacteria</taxon>
        <taxon>Candidatus Amesiibacteriota</taxon>
    </lineage>
</organism>
<sequence>MKFKHSFQISKFKFQILGALLALGTFVAIFYSLTRPASAAWFDELWAYRNAIPITSHTAAENNVYVSTTLDTSTAGQFQSDCGDLRFTTQSGDLLPYYISSGCGTATTVVHVFFDSFPAGAQTLYYYYGNPSAANGFSSSDFSTQATNYVVGTVASQEKSAGPVAYWSFDSGYGTVAQDATQNNNDGTITGATWQTEDQCISGKCLKFDGTNDNVQVADNDNFSANTTNQLSVETWIKLNSLNARQSIISKGNTGKYEWDIRVETTGQILIYLYNPSGSTSYMVVGSSTGAINANRWYHIAFTVNTSTPLINLFLNGINIGSSPTTSGVYTNDTATVNIGERADGANDVIGYIDDVKIYPYARTAAQIKADYRSRGTTKGSAATLSSSKGQGDFLSNGLVGYWKMDEASWTNDCTATSVTDSSGNANNGKACPASTGPTGGATGKFGNGGIFDGSDDYVEVGGATNLNLSTITISAWIKPNGAQNSYDRILEKNYTTSYYLGLDSTGTRFKGIFANSSAPYGTLDSSTTFSSGTWYHVVITHNGTTDVLYVNGIQEATQNNNVTLNESATIVKIGRQGPGATGYFTGSIDDVRIYNRALSGVEVRALYSWAPGPVGYWNFEEGQGTSVADRSGNANTGTWAGTGTTHWTSGKYGKAGYFNGTDDDVNFGTSSLFDMGLGNMTLEAWASFPSVGSNYGDIIGKGGWNNALSYGIVNNAVGANCVIAYLANTATPPGDRKLASDSACTAVNTWHHYAATFNRSGNMILYVDGIQKAATDISSYSAINFTNASSLLSGSYPGWFTNAIIDDVRIYNRALSGVEVRALYSWAPGPVG</sequence>
<evidence type="ECO:0000256" key="1">
    <source>
        <dbReference type="ARBA" id="ARBA00022729"/>
    </source>
</evidence>
<dbReference type="Pfam" id="PF10102">
    <property type="entry name" value="DUF2341"/>
    <property type="match status" value="1"/>
</dbReference>
<feature type="domain" description="LamG-like jellyroll fold" evidence="3">
    <location>
        <begin position="229"/>
        <end position="366"/>
    </location>
</feature>
<feature type="non-terminal residue" evidence="4">
    <location>
        <position position="833"/>
    </location>
</feature>
<feature type="domain" description="LamG-like jellyroll fold" evidence="3">
    <location>
        <begin position="679"/>
        <end position="819"/>
    </location>
</feature>
<dbReference type="AlphaFoldDB" id="A0A0G1TLH3"/>
<dbReference type="EMBL" id="LCOT01000041">
    <property type="protein sequence ID" value="KKU82672.1"/>
    <property type="molecule type" value="Genomic_DNA"/>
</dbReference>
<evidence type="ECO:0000313" key="4">
    <source>
        <dbReference type="EMBL" id="KKU82672.1"/>
    </source>
</evidence>
<evidence type="ECO:0000256" key="2">
    <source>
        <dbReference type="ARBA" id="ARBA00023157"/>
    </source>
</evidence>
<keyword evidence="2" id="KW-1015">Disulfide bond</keyword>
<keyword evidence="1" id="KW-0732">Signal</keyword>
<dbReference type="PANTHER" id="PTHR42535">
    <property type="entry name" value="OOKINETE PROTEIN, PUTATIVE-RELATED"/>
    <property type="match status" value="1"/>
</dbReference>
<dbReference type="PANTHER" id="PTHR42535:SF2">
    <property type="entry name" value="CHROMOSOME UNDETERMINED SCAFFOLD_146, WHOLE GENOME SHOTGUN SEQUENCE"/>
    <property type="match status" value="1"/>
</dbReference>
<dbReference type="Pfam" id="PF13385">
    <property type="entry name" value="Laminin_G_3"/>
    <property type="match status" value="3"/>
</dbReference>
<protein>
    <recommendedName>
        <fullName evidence="3">LamG-like jellyroll fold domain-containing protein</fullName>
    </recommendedName>
</protein>
<proteinExistence type="predicted"/>
<dbReference type="PATRIC" id="fig|1618367.3.peg.745"/>
<gene>
    <name evidence="4" type="ORF">UY11_C0041G0001</name>
</gene>